<reference evidence="3 4" key="1">
    <citation type="submission" date="2017-10" db="EMBL/GenBank/DDBJ databases">
        <title>Genome sequence of Caulobacter mirabilis FWC38.</title>
        <authorList>
            <person name="Fiebig A."/>
            <person name="Crosson S."/>
        </authorList>
    </citation>
    <scope>NUCLEOTIDE SEQUENCE [LARGE SCALE GENOMIC DNA]</scope>
    <source>
        <strain evidence="3 4">FWC 38</strain>
    </source>
</reference>
<dbReference type="InterPro" id="IPR043709">
    <property type="entry name" value="DUF5649"/>
</dbReference>
<feature type="domain" description="Filamentous haemagglutinin FhaB/tRNA nuclease CdiA-like TPS" evidence="2">
    <location>
        <begin position="41"/>
        <end position="158"/>
    </location>
</feature>
<protein>
    <recommendedName>
        <fullName evidence="2">Filamentous haemagglutinin FhaB/tRNA nuclease CdiA-like TPS domain-containing protein</fullName>
    </recommendedName>
</protein>
<sequence>MTRPAPALRNRRHHLLGRTALAGLGVAVVIGATPAAAQVTGVGTITGTNSNGGAVGVTSGGGVTDITTSASRSIVNWTSLNVTTSEQLNFYFNNRDDIVVNRTGSASIDGVLNGCLATCATNGGNIWILSSGGVLVGGNARINTGGFLASTGGLTDADILDGDMNFSFSGAPAGSGVIVATGAQITAKGGTLALIAPVVNVNSGATLNATDGGDAVFGSAENYNVTFARTATDDLDLITFEVPSRSDGAGGSPVLALNGTVNANQVHAAIVSKSAVAASIIVGGAITATTASGENGDIVLSAGSGFFEGAALNPGGGFDGSITQDPGSILTATNVTMRAADNIAVSEINATGQVWLDSAWAGISQTGAIKAGSLRAEAAAGIDLSNAGNDFDTISLLDNNGAGTVSLTDLDGFQITGAVNNWVTAGTVNLTALNGSITQSGMGVIWAGRLNASATGDIALGNLTNHLTTLGTLTAGGAISYRGGTNFNLDGAVTAASLTLRSDTGAITQTAGSLNVAQLSAQAETGINLNRVGNGIAEITGLSTTSGDIVLISNGNLSLAGNVSAAAGTVSLQTFTGGITQNSGIITAGLFSAVADAGLTFGGQNQVAQLGVLTAGGTGDILFRNAGALVLTANVTAAGDDVSLYSTTGGITQDAGTAITAGTLTAAAAGGITLDNSGNSVDTINGLSTTSGDISFRTTTSLSLSGAITAPSNVSLRADGGHLLQSAGSITADKLNLHAAGTISLGQNSVAKLGRISAGGDFVTNAAGMSSGVLELTDDITTVGKAVLYNPGGVNQTGGRIQASSLVFDTGSGNLTASGPNQVTGLVELIGNNVTYNATGGLGLWLNVTGSASITTGGSLAFTGGSASSVGGTLSLDAATGIYQLRALSAGSFGTIINRTIGGVVLNNVSSAINLAGNVTAAGQSVSLRSNTGQIEQTGGVITADVLNLQAAGRIWVNNANAVATLGRVIAGGHVLFRNDGNTVVGDDITASGFDVTLRSNSGSITQTAGSDITSSYLQAIAATGITLTNLGNNIGEIAWLDGGSGAIAFGQTNGFEIDGPVFGAGRVVTLSSASGDIMQNGGAINAGTLNLSAGGAIGLGGNNSATSLGTVSAGGAFVFHNQTNLALTGDITVVGQVQLSTANGGAINQTGGGIIADRLLVSAEGDITLNSITNDVSWIYGLASTGGNILYRDANSFELQGNITTAVDKGAVLRTVAAGATITQAAGIINVGYFGANTNGSITLDGANRIRRLVATSSSAGDVSINTTTDLAIGQPVTAGQTLSLTSGGRIYEDSAGYIVANTLNLSAVTGISLPHAGPIFVNSVQNLGTITNSTSGGIVIANYSGSNTRLTGNISAAGQSVSITDVAGGINQAGGIVTADTLSLSATGAINLGAQNAVINLGAVTSGGNFTFTNASWLELDGDISAAGQSVTLNVTNGGIIQNSGGTITANRLSATTTQGAILGELNNVAQLGVIDVGSHNFSFRTVGDLLIDGDITSTLNVLLTSANGSITQTAGSDITAGGLNVWAQTGINLTNAGNNATRILGLMNLGSGGIAYGQTNGFQIDGTVRALNQTVSLTSLAGGISETGSIFFPQIEAGTLNLSAAGAITLHRDNDIDNLGVVTAGGAFTFNDVDGFNLTGNLNVGALVLDARAGSIEQTGGVITAASIDAEASQNLLLNGANQITSVTALRATAGDLVFRQAGNLSVPATSAGGSISLYSNTGSVTQTGAITAATLNVGAVTGITLNDMSNDIGALGTLNNTTSGQISFTNADGFDLTGAITAGGSQFVSLTSISGGITQQVGGTITAQVLSVSASTGATLDGNNDVDSLGSIIAGPSFTFKDVDDFDITGMVSGASVTLNAGGAITQSTGVISGGTLSLTAASATLNGLNNIGDLSDVDVSGSMSFQEVDGFNLTGAVGVDGTLSLTSGGAIEQTGGAVTVGTLNATSATGGITLQQTGNVFGNLGTLSSSFAVKINSGGGYNLTGDVTAADLFLSSGGAITQSGGAIRAGNIWAGAVSGLSLTSATNDIDTIWSLSLTGVGSIDYVDTDGFTLGGGITTSGAVSLTAGGTGSITQDPTAFIFASTLSLAAGGDVSATGNNDVDTVNLSGANVSFRNGDTFAANVITATGAVSLTSSTGKITQTALTGRIVAGSLTASAATGLEFFGGQNDIATLAGLSSTSGGVTYRDRGGFDIAGNITAAGQLVELVSDGTGADGNNITQSGGVITASRLTGTSAGDFLLTQANVVGRIDALNAGGALTYRGAGNVELWGNLSAGTTLNLVSDTASVLQQGGAISAQTLSGSAALDIQLSRLNDVDNLGAITVSSGQFSFRDTDSFNIAGAVWVSSAITLQAGTDIVQTTGSLTTGGLSVFANGLIDLGGPGNDINSLAAGFAGSDFRFADVNGFSLDGNVFAGGVMTLSAAAGTIDQNDGVLTAATLNASAANELNLTKANAVATLGNLSAGNRIYFASADSFSIAGNLASDLIVLASLDGGVTQTGGAITAASLAVDAKLNVALGQAGNDVDTLSYVTVRNGDFTFRDSDSLSVSGPMSLSGVATFNVGGDLTQTAAGIIAAQRVQGSAANVFDLAAANNLVTQLGPITAASIGFKADGALDIIGDLTATNIVSLVSRGTLSQSGGVVIGDTLSAESLEGDVDLGAANTVAYVQRLRASSGDVTFRNGQGFELTGAAGDILADGAMTLTADTGGIHQSGAGLQATTLIATAADDVVLNLVNQVANLGAISAGGDFVFANHGDLALTGDITTGAGKTVDLASVNGSITQTGGVITAGLLKGSAVTGASFGRDNAADQLGAFSVASGDFLYNGAGSIFISGLISVASGNRITLTTDGGLISTGGVGRLVGGSLVAGASGDIGLQGDIDRIEGLVSTNGDIAWVDDDGFELAGDVTGRQVVFNATGDIVQTAGVIRADDTFRVNNWLGDTTLNGANQIRSLGYIHAFGSFSLVNAGSLTIRNVMDVGGDLTLRTTAGDIVQTGATTLIGDDVTITAAGLLDLKQASARDDMTLNGESIVASALALTGAGADLEGDNYNLTITSTSGGVRLGAASVGAITTDNRLERLAGSGAVTINSAGEVAINLDSANAEIGFTAAGQARVFLANGDLDLADISATGFSLTARNGELNADSVTIGGGDYIVEAQDFTGSALNLTGTARDISITDTVGDLTLVANLAAQRNLTISAAVKVLQSGSVGLVAGADLIERGDLTINALGITVDTIGADGNVTLNAGNGVVDVATLVVGQDYNLTGGWFSNGALTPLGGTFGTWTLNAAGPLDFTGLTLTYNGDINIRAGGDITGQIVQSIMGSVTIDNTSLIDVGGLYAGEGVRVSTTDRLVLGSATASAGDVDLAGGEVSVNGLLDASGEVRAAASNGAADIAAAKAGGNILVTATNGDARLGAANLAGLTGDLTVSATGGSAILGAIDALSISTDNVVTRATGGAGTVSVTADTGDARVYLDNIGTTLNLLQGGNVDVAVATGAVTIGALTALNGDIDVETLDGALTVGATTAANGGVWLKSRGGDLILTGDVFGQSQVSIDTNGRLDGALASLIRSDGSLDLLGASINVGRIEAGQDITAAALDGDAYVEFAGSGGLLQIGSATGNATLRGAEAANGILVVAERTATFGADTAASIGAGNYGIAGSCGCAGGIVVASTGDGGRAVVNLGSVVGEFQAISALRGDVDVNLLTGNLTIGELSGRNITVKVAAGTIETGFGGSPVGANVTGGSYSITAQGFLGDVLNPLLQDEFGAPATLRNYTIVDTLGGLDMTGVSVAAQGEIKIEVQGGGALTGDAQLSSGGDLTIAATAIQAGALSAGGDLDLNASGGAVDIATNVTVGGNYTLTGQDFSAAALSPLGARAGTFRIRDTLGDLDYSAATLRYGGDIIIDAADRIVGGDIVSTDGDIRIQAQTIDAGMLSAERGKVDAYAYGPGGVSVASARAEDWIYLYASTGKVTLGAAALLGTGANTLNLLSEGASDVVLGSALPGGIGAANVFTSAGSSTTSSVSSSGGSAFVHLNASDAIGSVFGAQNVGIVVNTGDVAIGSVHALAGNADIRGPVGRLTVGTLTAGGDADVTGANLSLTDAAVAGDLIVDVSGDIRFEGPAGGRSGQVKAGGEISLAAGGAISQDGSARLEAAGLTIVADHGASLLGGNDVAALRGVVTLAGGFAYNSARSAGLHIAGPINAAGQTVDLRVLHGPLTQSVAGILTADTLTGSFGGGADLRAANMIARLGAVSIADGGLFLNVDRMLTIAGLVAAPGAITIQSDAMTIASTGAVRSTAAGDAVVLAANGVFTNQRGVDAVQAQDGRWLIYSQAYNDPTGSTATDQYGGLGGKSYYGVGYDFAGGGFGAAVGAGNRFVHAYRPTITFTPISKTMTYDGFIPGIGVTVSGVLGHDVGADPYAGSPLLSGNTSKNAGTYLLTASLGSLVSDMNYDFAFGTGTLIIDPKVLTGVVSAQNKTYDGTTAANGAIALTGVVAGDAVTVEALYAFADKNAGAGKTVTASGVALGGADAGNYVLSPVSTALADILRRDITAIVTAHDKTYDATRAATGTLVLSGVLAGDDLSITGDLLFADKNAGTGKVVSVANAQISGADAGNYNVVVGTDVADIARRTLTGVLTANNKTYDGTTAATGALVVNGLIAGDDAAVNATFSFGDKNAGTGKAVTANAVLSGADAGNYELSPIGTALADILRKAVTVSVVVNNKTYDGATNGSGSVTLTGILAGEQVTATGGTYTFADRNAGTGKTVAIAGITLTGSGSGNYELVGVPTSALADILRRQVSVAADGKTKLFGQLDPALTYRLTAGSLVAGDGFSGGLTRAAGENFGSYLISQGTLTLGGNYEILFTPGTFEIRPVPGSGQDGGDAFRLLRQPGGFDLQWDPSQNFTFGREPICLSSTGCTPAE</sequence>
<dbReference type="Proteomes" id="UP000228945">
    <property type="component" value="Chromosome"/>
</dbReference>
<dbReference type="Gene3D" id="2.160.20.10">
    <property type="entry name" value="Single-stranded right-handed beta-helix, Pectin lyase-like"/>
    <property type="match status" value="1"/>
</dbReference>
<dbReference type="InterPro" id="IPR011050">
    <property type="entry name" value="Pectin_lyase_fold/virulence"/>
</dbReference>
<dbReference type="OrthoDB" id="7175603at2"/>
<keyword evidence="4" id="KW-1185">Reference proteome</keyword>
<proteinExistence type="predicted"/>
<dbReference type="NCBIfam" id="TIGR01901">
    <property type="entry name" value="adhes_NPXG"/>
    <property type="match status" value="1"/>
</dbReference>
<evidence type="ECO:0000259" key="2">
    <source>
        <dbReference type="SMART" id="SM00912"/>
    </source>
</evidence>
<dbReference type="Pfam" id="PF18886">
    <property type="entry name" value="DUF5649"/>
    <property type="match status" value="6"/>
</dbReference>
<feature type="chain" id="PRO_5013864267" description="Filamentous haemagglutinin FhaB/tRNA nuclease CdiA-like TPS domain-containing protein" evidence="1">
    <location>
        <begin position="38"/>
        <end position="4922"/>
    </location>
</feature>
<organism evidence="3 4">
    <name type="scientific">Caulobacter mirabilis</name>
    <dbReference type="NCBI Taxonomy" id="69666"/>
    <lineage>
        <taxon>Bacteria</taxon>
        <taxon>Pseudomonadati</taxon>
        <taxon>Pseudomonadota</taxon>
        <taxon>Alphaproteobacteria</taxon>
        <taxon>Caulobacterales</taxon>
        <taxon>Caulobacteraceae</taxon>
        <taxon>Caulobacter</taxon>
    </lineage>
</organism>
<dbReference type="SUPFAM" id="SSF51126">
    <property type="entry name" value="Pectin lyase-like"/>
    <property type="match status" value="1"/>
</dbReference>
<gene>
    <name evidence="3" type="ORF">CSW64_16400</name>
</gene>
<feature type="signal peptide" evidence="1">
    <location>
        <begin position="1"/>
        <end position="37"/>
    </location>
</feature>
<dbReference type="InterPro" id="IPR012334">
    <property type="entry name" value="Pectin_lyas_fold"/>
</dbReference>
<accession>A0A2D2B0T4</accession>
<evidence type="ECO:0000313" key="4">
    <source>
        <dbReference type="Proteomes" id="UP000228945"/>
    </source>
</evidence>
<dbReference type="InterPro" id="IPR041286">
    <property type="entry name" value="MBG_2"/>
</dbReference>
<dbReference type="Pfam" id="PF18657">
    <property type="entry name" value="YDG"/>
    <property type="match status" value="4"/>
</dbReference>
<keyword evidence="1" id="KW-0732">Signal</keyword>
<name>A0A2D2B0T4_9CAUL</name>
<dbReference type="InterPro" id="IPR041248">
    <property type="entry name" value="YDG"/>
</dbReference>
<dbReference type="SMART" id="SM00912">
    <property type="entry name" value="Haemagg_act"/>
    <property type="match status" value="1"/>
</dbReference>
<dbReference type="Pfam" id="PF18676">
    <property type="entry name" value="MBG_2"/>
    <property type="match status" value="1"/>
</dbReference>
<dbReference type="RefSeq" id="WP_099623112.1">
    <property type="nucleotide sequence ID" value="NZ_CP024201.1"/>
</dbReference>
<dbReference type="KEGG" id="cmb:CSW64_16400"/>
<evidence type="ECO:0000256" key="1">
    <source>
        <dbReference type="SAM" id="SignalP"/>
    </source>
</evidence>
<dbReference type="InterPro" id="IPR008638">
    <property type="entry name" value="FhaB/CdiA-like_TPS"/>
</dbReference>
<evidence type="ECO:0000313" key="3">
    <source>
        <dbReference type="EMBL" id="ATQ43864.1"/>
    </source>
</evidence>
<dbReference type="EMBL" id="CP024201">
    <property type="protein sequence ID" value="ATQ43864.1"/>
    <property type="molecule type" value="Genomic_DNA"/>
</dbReference>